<evidence type="ECO:0000256" key="5">
    <source>
        <dbReference type="ARBA" id="ARBA00022692"/>
    </source>
</evidence>
<evidence type="ECO:0000256" key="1">
    <source>
        <dbReference type="ARBA" id="ARBA00004651"/>
    </source>
</evidence>
<dbReference type="PANTHER" id="PTHR42770:SF18">
    <property type="entry name" value="ARGININE_AGMATINE ANTIPORTER"/>
    <property type="match status" value="1"/>
</dbReference>
<evidence type="ECO:0000313" key="11">
    <source>
        <dbReference type="Proteomes" id="UP000251584"/>
    </source>
</evidence>
<keyword evidence="7 9" id="KW-0472">Membrane</keyword>
<keyword evidence="6 9" id="KW-1133">Transmembrane helix</keyword>
<sequence>MFLWCFVLHSVLLSALSILTKMVEHISTQNFRWEISLGLILVCLVGLLMLLVGALWRLALLNYFLPFFPELPLTVSQTALLIIWVFAISNLFGMRTSKNLTLVITVIKLIPIIGFCFVSLFFLKSGIENANFTPFVQLPTDKSLFDGVSQSTLLLFYAFLGFEALPIIAAEIKSPEKNVSRAILITVFFVSLIYFLIIAGAVAILGKDIIHYDSPIQQAAKLTLGSVGGSIIALGAIISIAGLNMSCSIITPRIAQCYCR</sequence>
<feature type="transmembrane region" description="Helical" evidence="9">
    <location>
        <begin position="100"/>
        <end position="123"/>
    </location>
</feature>
<evidence type="ECO:0000256" key="3">
    <source>
        <dbReference type="ARBA" id="ARBA00021069"/>
    </source>
</evidence>
<dbReference type="PANTHER" id="PTHR42770">
    <property type="entry name" value="AMINO ACID TRANSPORTER-RELATED"/>
    <property type="match status" value="1"/>
</dbReference>
<feature type="transmembrane region" description="Helical" evidence="9">
    <location>
        <begin position="35"/>
        <end position="59"/>
    </location>
</feature>
<dbReference type="Gene3D" id="1.20.1740.10">
    <property type="entry name" value="Amino acid/polyamine transporter I"/>
    <property type="match status" value="1"/>
</dbReference>
<feature type="transmembrane region" description="Helical" evidence="9">
    <location>
        <begin position="182"/>
        <end position="204"/>
    </location>
</feature>
<feature type="transmembrane region" description="Helical" evidence="9">
    <location>
        <begin position="152"/>
        <end position="170"/>
    </location>
</feature>
<organism evidence="10 11">
    <name type="scientific">Citrobacter koseri</name>
    <name type="common">Citrobacter diversus</name>
    <dbReference type="NCBI Taxonomy" id="545"/>
    <lineage>
        <taxon>Bacteria</taxon>
        <taxon>Pseudomonadati</taxon>
        <taxon>Pseudomonadota</taxon>
        <taxon>Gammaproteobacteria</taxon>
        <taxon>Enterobacterales</taxon>
        <taxon>Enterobacteriaceae</taxon>
        <taxon>Citrobacter</taxon>
    </lineage>
</organism>
<evidence type="ECO:0000256" key="9">
    <source>
        <dbReference type="SAM" id="Phobius"/>
    </source>
</evidence>
<evidence type="ECO:0000256" key="4">
    <source>
        <dbReference type="ARBA" id="ARBA00022475"/>
    </source>
</evidence>
<name>A0A2X2WQ39_CITKO</name>
<proteinExistence type="inferred from homology"/>
<dbReference type="GO" id="GO:0005886">
    <property type="term" value="C:plasma membrane"/>
    <property type="evidence" value="ECO:0007669"/>
    <property type="project" value="UniProtKB-SubCell"/>
</dbReference>
<evidence type="ECO:0000256" key="8">
    <source>
        <dbReference type="ARBA" id="ARBA00045636"/>
    </source>
</evidence>
<dbReference type="Proteomes" id="UP000251584">
    <property type="component" value="Unassembled WGS sequence"/>
</dbReference>
<reference evidence="10 11" key="1">
    <citation type="submission" date="2018-06" db="EMBL/GenBank/DDBJ databases">
        <authorList>
            <consortium name="Pathogen Informatics"/>
            <person name="Doyle S."/>
        </authorList>
    </citation>
    <scope>NUCLEOTIDE SEQUENCE [LARGE SCALE GENOMIC DNA]</scope>
    <source>
        <strain evidence="10 11">NCTC10786</strain>
    </source>
</reference>
<evidence type="ECO:0000256" key="7">
    <source>
        <dbReference type="ARBA" id="ARBA00023136"/>
    </source>
</evidence>
<dbReference type="AlphaFoldDB" id="A0A2X2WQ39"/>
<evidence type="ECO:0000256" key="6">
    <source>
        <dbReference type="ARBA" id="ARBA00022989"/>
    </source>
</evidence>
<evidence type="ECO:0000313" key="10">
    <source>
        <dbReference type="EMBL" id="SQB39783.1"/>
    </source>
</evidence>
<dbReference type="InterPro" id="IPR050367">
    <property type="entry name" value="APC_superfamily"/>
</dbReference>
<feature type="transmembrane region" description="Helical" evidence="9">
    <location>
        <begin position="71"/>
        <end position="93"/>
    </location>
</feature>
<keyword evidence="4" id="KW-1003">Cell membrane</keyword>
<keyword evidence="5 9" id="KW-0812">Transmembrane</keyword>
<comment type="subcellular location">
    <subcellularLocation>
        <location evidence="1">Cell membrane</location>
        <topology evidence="1">Multi-pass membrane protein</topology>
    </subcellularLocation>
</comment>
<gene>
    <name evidence="10" type="primary">potE_2</name>
    <name evidence="10" type="ORF">NCTC10786_04866</name>
</gene>
<accession>A0A2X2WQ39</accession>
<feature type="transmembrane region" description="Helical" evidence="9">
    <location>
        <begin position="6"/>
        <end position="23"/>
    </location>
</feature>
<comment type="function">
    <text evidence="8">Major component of the acid-resistance (AR) system allowing enteric pathogens to survive the acidic environment in the stomach. Exchanges extracellular arginine for its intracellular decarboxylation product agmatine (Agm) thereby expelling intracellular protons. Probably undergoes several conformational states in order to translocate the substrate across the membrane; keeps the substrate accessible to only 1 side of the membrane at a time by opening and closing 3 membrane-internal gates.</text>
</comment>
<dbReference type="EMBL" id="UAVY01000008">
    <property type="protein sequence ID" value="SQB39783.1"/>
    <property type="molecule type" value="Genomic_DNA"/>
</dbReference>
<dbReference type="GO" id="GO:0022857">
    <property type="term" value="F:transmembrane transporter activity"/>
    <property type="evidence" value="ECO:0007669"/>
    <property type="project" value="InterPro"/>
</dbReference>
<evidence type="ECO:0000256" key="2">
    <source>
        <dbReference type="ARBA" id="ARBA00008220"/>
    </source>
</evidence>
<feature type="transmembrane region" description="Helical" evidence="9">
    <location>
        <begin position="224"/>
        <end position="243"/>
    </location>
</feature>
<dbReference type="Pfam" id="PF13520">
    <property type="entry name" value="AA_permease_2"/>
    <property type="match status" value="1"/>
</dbReference>
<comment type="similarity">
    <text evidence="2">Belongs to the amino acid-polyamine-organocation (APC) superfamily. Basic amino acid/polyamine antiporter (APA) (TC 2.A.3.2) family.</text>
</comment>
<protein>
    <recommendedName>
        <fullName evidence="3">Arginine/agmatine antiporter</fullName>
    </recommendedName>
</protein>
<dbReference type="InterPro" id="IPR002293">
    <property type="entry name" value="AA/rel_permease1"/>
</dbReference>